<name>A0AAV4BGJ4_9GAST</name>
<dbReference type="PANTHER" id="PTHR10773:SF19">
    <property type="match status" value="1"/>
</dbReference>
<dbReference type="EMBL" id="BLXT01004909">
    <property type="protein sequence ID" value="GFO17979.1"/>
    <property type="molecule type" value="Genomic_DNA"/>
</dbReference>
<evidence type="ECO:0000313" key="1">
    <source>
        <dbReference type="EMBL" id="GFO17979.1"/>
    </source>
</evidence>
<reference evidence="1 2" key="1">
    <citation type="journal article" date="2021" name="Elife">
        <title>Chloroplast acquisition without the gene transfer in kleptoplastic sea slugs, Plakobranchus ocellatus.</title>
        <authorList>
            <person name="Maeda T."/>
            <person name="Takahashi S."/>
            <person name="Yoshida T."/>
            <person name="Shimamura S."/>
            <person name="Takaki Y."/>
            <person name="Nagai Y."/>
            <person name="Toyoda A."/>
            <person name="Suzuki Y."/>
            <person name="Arimoto A."/>
            <person name="Ishii H."/>
            <person name="Satoh N."/>
            <person name="Nishiyama T."/>
            <person name="Hasebe M."/>
            <person name="Maruyama T."/>
            <person name="Minagawa J."/>
            <person name="Obokata J."/>
            <person name="Shigenobu S."/>
        </authorList>
    </citation>
    <scope>NUCLEOTIDE SEQUENCE [LARGE SCALE GENOMIC DNA]</scope>
</reference>
<sequence>MASKDVVCYLWNKVEGRLNTSEFASCLFSYLEDNAESFDKAVIYSDGCTYQIQNRVLATTLRYFYVKYGKTIEQKIFELERTQVEVDSVHATIERQLEKYGHVLAPRLCQFDQSHEIKSISLQSQISNF</sequence>
<accession>A0AAV4BGJ4</accession>
<organism evidence="1 2">
    <name type="scientific">Plakobranchus ocellatus</name>
    <dbReference type="NCBI Taxonomy" id="259542"/>
    <lineage>
        <taxon>Eukaryota</taxon>
        <taxon>Metazoa</taxon>
        <taxon>Spiralia</taxon>
        <taxon>Lophotrochozoa</taxon>
        <taxon>Mollusca</taxon>
        <taxon>Gastropoda</taxon>
        <taxon>Heterobranchia</taxon>
        <taxon>Euthyneura</taxon>
        <taxon>Panpulmonata</taxon>
        <taxon>Sacoglossa</taxon>
        <taxon>Placobranchoidea</taxon>
        <taxon>Plakobranchidae</taxon>
        <taxon>Plakobranchus</taxon>
    </lineage>
</organism>
<keyword evidence="2" id="KW-1185">Reference proteome</keyword>
<dbReference type="AlphaFoldDB" id="A0AAV4BGJ4"/>
<dbReference type="Proteomes" id="UP000735302">
    <property type="component" value="Unassembled WGS sequence"/>
</dbReference>
<proteinExistence type="predicted"/>
<comment type="caution">
    <text evidence="1">The sequence shown here is derived from an EMBL/GenBank/DDBJ whole genome shotgun (WGS) entry which is preliminary data.</text>
</comment>
<dbReference type="PANTHER" id="PTHR10773">
    <property type="entry name" value="DNA-DIRECTED RNA POLYMERASES I, II, AND III SUBUNIT RPABC2"/>
    <property type="match status" value="1"/>
</dbReference>
<gene>
    <name evidence="1" type="ORF">PoB_004448400</name>
</gene>
<protein>
    <submittedName>
        <fullName evidence="1">Uncharacterized protein</fullName>
    </submittedName>
</protein>
<evidence type="ECO:0000313" key="2">
    <source>
        <dbReference type="Proteomes" id="UP000735302"/>
    </source>
</evidence>